<evidence type="ECO:0000256" key="3">
    <source>
        <dbReference type="HAMAP-Rule" id="MF_00580"/>
    </source>
</evidence>
<comment type="subcellular location">
    <subcellularLocation>
        <location evidence="3">Cytoplasm</location>
    </subcellularLocation>
</comment>
<proteinExistence type="inferred from homology"/>
<organism evidence="5 6">
    <name type="scientific">Candidatus Yanofskybacteria bacterium RIFCSPLOWO2_01_FULL_49_17</name>
    <dbReference type="NCBI Taxonomy" id="1802700"/>
    <lineage>
        <taxon>Bacteria</taxon>
        <taxon>Candidatus Yanofskyibacteriota</taxon>
    </lineage>
</organism>
<comment type="subunit">
    <text evidence="3">Heptamer of 7 subunits arranged in a ring. Interacts with the chaperonin GroEL.</text>
</comment>
<dbReference type="PRINTS" id="PR00297">
    <property type="entry name" value="CHAPERONIN10"/>
</dbReference>
<dbReference type="CDD" id="cd00320">
    <property type="entry name" value="cpn10"/>
    <property type="match status" value="1"/>
</dbReference>
<dbReference type="SUPFAM" id="SSF50129">
    <property type="entry name" value="GroES-like"/>
    <property type="match status" value="1"/>
</dbReference>
<dbReference type="GO" id="GO:0051082">
    <property type="term" value="F:unfolded protein binding"/>
    <property type="evidence" value="ECO:0007669"/>
    <property type="project" value="TreeGrafter"/>
</dbReference>
<evidence type="ECO:0000313" key="6">
    <source>
        <dbReference type="Proteomes" id="UP000178444"/>
    </source>
</evidence>
<dbReference type="HAMAP" id="MF_00580">
    <property type="entry name" value="CH10"/>
    <property type="match status" value="1"/>
</dbReference>
<dbReference type="GO" id="GO:0044183">
    <property type="term" value="F:protein folding chaperone"/>
    <property type="evidence" value="ECO:0007669"/>
    <property type="project" value="InterPro"/>
</dbReference>
<evidence type="ECO:0000313" key="5">
    <source>
        <dbReference type="EMBL" id="OGN27107.1"/>
    </source>
</evidence>
<comment type="function">
    <text evidence="3 4">Together with the chaperonin GroEL, plays an essential role in assisting protein folding. The GroEL-GroES system forms a nano-cage that allows encapsulation of the non-native substrate proteins and provides a physical environment optimized to promote and accelerate protein folding. GroES binds to the apical surface of the GroEL ring, thereby capping the opening of the GroEL channel.</text>
</comment>
<evidence type="ECO:0000256" key="1">
    <source>
        <dbReference type="ARBA" id="ARBA00006975"/>
    </source>
</evidence>
<reference evidence="5 6" key="1">
    <citation type="journal article" date="2016" name="Nat. Commun.">
        <title>Thousands of microbial genomes shed light on interconnected biogeochemical processes in an aquifer system.</title>
        <authorList>
            <person name="Anantharaman K."/>
            <person name="Brown C.T."/>
            <person name="Hug L.A."/>
            <person name="Sharon I."/>
            <person name="Castelle C.J."/>
            <person name="Probst A.J."/>
            <person name="Thomas B.C."/>
            <person name="Singh A."/>
            <person name="Wilkins M.J."/>
            <person name="Karaoz U."/>
            <person name="Brodie E.L."/>
            <person name="Williams K.H."/>
            <person name="Hubbard S.S."/>
            <person name="Banfield J.F."/>
        </authorList>
    </citation>
    <scope>NUCLEOTIDE SEQUENCE [LARGE SCALE GENOMIC DNA]</scope>
</reference>
<keyword evidence="2 3" id="KW-0143">Chaperone</keyword>
<dbReference type="InterPro" id="IPR020818">
    <property type="entry name" value="Chaperonin_GroES"/>
</dbReference>
<name>A0A1F8GNV6_9BACT</name>
<dbReference type="Gene3D" id="2.30.33.40">
    <property type="entry name" value="GroES chaperonin"/>
    <property type="match status" value="1"/>
</dbReference>
<dbReference type="Pfam" id="PF00166">
    <property type="entry name" value="Cpn10"/>
    <property type="match status" value="1"/>
</dbReference>
<accession>A0A1F8GNV6</accession>
<dbReference type="InterPro" id="IPR011032">
    <property type="entry name" value="GroES-like_sf"/>
</dbReference>
<dbReference type="GO" id="GO:0005737">
    <property type="term" value="C:cytoplasm"/>
    <property type="evidence" value="ECO:0007669"/>
    <property type="project" value="UniProtKB-SubCell"/>
</dbReference>
<gene>
    <name evidence="3" type="primary">groES</name>
    <name evidence="3" type="synonym">groS</name>
    <name evidence="5" type="ORF">A2941_00120</name>
</gene>
<dbReference type="GO" id="GO:0046872">
    <property type="term" value="F:metal ion binding"/>
    <property type="evidence" value="ECO:0007669"/>
    <property type="project" value="TreeGrafter"/>
</dbReference>
<dbReference type="GO" id="GO:0051087">
    <property type="term" value="F:protein-folding chaperone binding"/>
    <property type="evidence" value="ECO:0007669"/>
    <property type="project" value="TreeGrafter"/>
</dbReference>
<dbReference type="InterPro" id="IPR037124">
    <property type="entry name" value="Chaperonin_GroES_sf"/>
</dbReference>
<sequence>MIKPLSDHVVLETVKEEKKKGSIILPETVEKERSEIGKVVAVGQGKLDDNGKRVPIDVKKGDTVFYRKYSEHKIKDGDREYIVIKGEDILAVK</sequence>
<dbReference type="GO" id="GO:0005524">
    <property type="term" value="F:ATP binding"/>
    <property type="evidence" value="ECO:0007669"/>
    <property type="project" value="InterPro"/>
</dbReference>
<evidence type="ECO:0000256" key="4">
    <source>
        <dbReference type="RuleBase" id="RU000535"/>
    </source>
</evidence>
<dbReference type="AlphaFoldDB" id="A0A1F8GNV6"/>
<keyword evidence="3" id="KW-0963">Cytoplasm</keyword>
<comment type="caution">
    <text evidence="5">The sequence shown here is derived from an EMBL/GenBank/DDBJ whole genome shotgun (WGS) entry which is preliminary data.</text>
</comment>
<dbReference type="PANTHER" id="PTHR10772:SF58">
    <property type="entry name" value="CO-CHAPERONIN GROES"/>
    <property type="match status" value="1"/>
</dbReference>
<dbReference type="SMART" id="SM00883">
    <property type="entry name" value="Cpn10"/>
    <property type="match status" value="1"/>
</dbReference>
<dbReference type="Proteomes" id="UP000178444">
    <property type="component" value="Unassembled WGS sequence"/>
</dbReference>
<comment type="similarity">
    <text evidence="1 3 4">Belongs to the GroES chaperonin family.</text>
</comment>
<evidence type="ECO:0000256" key="2">
    <source>
        <dbReference type="ARBA" id="ARBA00023186"/>
    </source>
</evidence>
<dbReference type="FunFam" id="2.30.33.40:FF:000001">
    <property type="entry name" value="10 kDa chaperonin"/>
    <property type="match status" value="1"/>
</dbReference>
<dbReference type="EMBL" id="MGKO01000016">
    <property type="protein sequence ID" value="OGN27107.1"/>
    <property type="molecule type" value="Genomic_DNA"/>
</dbReference>
<dbReference type="PANTHER" id="PTHR10772">
    <property type="entry name" value="10 KDA HEAT SHOCK PROTEIN"/>
    <property type="match status" value="1"/>
</dbReference>
<protein>
    <recommendedName>
        <fullName evidence="3">Co-chaperonin GroES</fullName>
    </recommendedName>
    <alternativeName>
        <fullName evidence="3">10 kDa chaperonin</fullName>
    </alternativeName>
    <alternativeName>
        <fullName evidence="3">Chaperonin-10</fullName>
        <shortName evidence="3">Cpn10</shortName>
    </alternativeName>
</protein>